<name>A0A6V8NBK2_9BACT</name>
<dbReference type="InterPro" id="IPR050595">
    <property type="entry name" value="Bact_response_regulator"/>
</dbReference>
<comment type="caution">
    <text evidence="5">The sequence shown here is derived from an EMBL/GenBank/DDBJ whole genome shotgun (WGS) entry which is preliminary data.</text>
</comment>
<dbReference type="PANTHER" id="PTHR44591:SF19">
    <property type="entry name" value="TWO-COMPONENT RESPONSE REGULATOR-RELATED"/>
    <property type="match status" value="1"/>
</dbReference>
<organism evidence="5 6">
    <name type="scientific">Geomonas limicola</name>
    <dbReference type="NCBI Taxonomy" id="2740186"/>
    <lineage>
        <taxon>Bacteria</taxon>
        <taxon>Pseudomonadati</taxon>
        <taxon>Thermodesulfobacteriota</taxon>
        <taxon>Desulfuromonadia</taxon>
        <taxon>Geobacterales</taxon>
        <taxon>Geobacteraceae</taxon>
        <taxon>Geomonas</taxon>
    </lineage>
</organism>
<keyword evidence="1 2" id="KW-0597">Phosphoprotein</keyword>
<protein>
    <recommendedName>
        <fullName evidence="4">Response regulatory domain-containing protein</fullName>
    </recommendedName>
</protein>
<dbReference type="GO" id="GO:0000160">
    <property type="term" value="P:phosphorelay signal transduction system"/>
    <property type="evidence" value="ECO:0007669"/>
    <property type="project" value="InterPro"/>
</dbReference>
<dbReference type="AlphaFoldDB" id="A0A6V8NBK2"/>
<dbReference type="InterPro" id="IPR001789">
    <property type="entry name" value="Sig_transdc_resp-reg_receiver"/>
</dbReference>
<keyword evidence="6" id="KW-1185">Reference proteome</keyword>
<dbReference type="Gene3D" id="3.40.50.2300">
    <property type="match status" value="1"/>
</dbReference>
<feature type="modified residue" description="4-aspartylphosphate" evidence="2">
    <location>
        <position position="55"/>
    </location>
</feature>
<dbReference type="RefSeq" id="WP_183362586.1">
    <property type="nucleotide sequence ID" value="NZ_BLXZ01000008.1"/>
</dbReference>
<evidence type="ECO:0000259" key="4">
    <source>
        <dbReference type="PROSITE" id="PS50110"/>
    </source>
</evidence>
<dbReference type="SMART" id="SM00448">
    <property type="entry name" value="REC"/>
    <property type="match status" value="1"/>
</dbReference>
<evidence type="ECO:0000256" key="2">
    <source>
        <dbReference type="PROSITE-ProRule" id="PRU00169"/>
    </source>
</evidence>
<dbReference type="EMBL" id="BLXZ01000008">
    <property type="protein sequence ID" value="GFO69995.1"/>
    <property type="molecule type" value="Genomic_DNA"/>
</dbReference>
<reference evidence="6" key="1">
    <citation type="submission" date="2020-06" db="EMBL/GenBank/DDBJ databases">
        <title>Draft genomic sequecing of Geomonas sp. Red745.</title>
        <authorList>
            <person name="Itoh H."/>
            <person name="Xu Z.X."/>
            <person name="Ushijima N."/>
            <person name="Masuda Y."/>
            <person name="Shiratori Y."/>
            <person name="Senoo K."/>
        </authorList>
    </citation>
    <scope>NUCLEOTIDE SEQUENCE [LARGE SCALE GENOMIC DNA]</scope>
    <source>
        <strain evidence="6">Red745</strain>
    </source>
</reference>
<gene>
    <name evidence="5" type="ORF">GMLC_35740</name>
</gene>
<evidence type="ECO:0000256" key="1">
    <source>
        <dbReference type="ARBA" id="ARBA00022553"/>
    </source>
</evidence>
<accession>A0A6V8NBK2</accession>
<dbReference type="CDD" id="cd17569">
    <property type="entry name" value="REC_HupR-like"/>
    <property type="match status" value="1"/>
</dbReference>
<dbReference type="SUPFAM" id="SSF52172">
    <property type="entry name" value="CheY-like"/>
    <property type="match status" value="1"/>
</dbReference>
<evidence type="ECO:0000313" key="6">
    <source>
        <dbReference type="Proteomes" id="UP000587586"/>
    </source>
</evidence>
<dbReference type="Proteomes" id="UP000587586">
    <property type="component" value="Unassembled WGS sequence"/>
</dbReference>
<evidence type="ECO:0000256" key="3">
    <source>
        <dbReference type="SAM" id="Coils"/>
    </source>
</evidence>
<dbReference type="PROSITE" id="PS50110">
    <property type="entry name" value="RESPONSE_REGULATORY"/>
    <property type="match status" value="1"/>
</dbReference>
<feature type="domain" description="Response regulatory" evidence="4">
    <location>
        <begin position="5"/>
        <end position="121"/>
    </location>
</feature>
<dbReference type="InterPro" id="IPR011006">
    <property type="entry name" value="CheY-like_superfamily"/>
</dbReference>
<dbReference type="Pfam" id="PF00072">
    <property type="entry name" value="Response_reg"/>
    <property type="match status" value="1"/>
</dbReference>
<evidence type="ECO:0000313" key="5">
    <source>
        <dbReference type="EMBL" id="GFO69995.1"/>
    </source>
</evidence>
<sequence>MNQTRIVCVDDERNVLRSLERIFMDDDYEILSAGSGEEGLRLLAETPQVQVVISDYRMPGMNGVEFLREVFSRHPDTIRIVLSGYADTASVVAAINEGKIYKFIPKPWNDDELRMTVATALEHFASRRKNVQLTEELRLRNEELRELNANLEALVQERTRELQQQNRELWHARNVLEQLPYGVLGVSGGILVQANHEASLLLGLDRAAALGRPAEEALPQELVGLLGCISACSCGYQTLSVAGCELTVKGLAMREDAPAGIVLTLMRKGIC</sequence>
<feature type="coiled-coil region" evidence="3">
    <location>
        <begin position="130"/>
        <end position="168"/>
    </location>
</feature>
<dbReference type="PANTHER" id="PTHR44591">
    <property type="entry name" value="STRESS RESPONSE REGULATOR PROTEIN 1"/>
    <property type="match status" value="1"/>
</dbReference>
<keyword evidence="3" id="KW-0175">Coiled coil</keyword>
<proteinExistence type="predicted"/>